<comment type="caution">
    <text evidence="3">The sequence shown here is derived from an EMBL/GenBank/DDBJ whole genome shotgun (WGS) entry which is preliminary data.</text>
</comment>
<dbReference type="InterPro" id="IPR037401">
    <property type="entry name" value="SnoaL-like"/>
</dbReference>
<accession>A0A372ZNI8</accession>
<proteinExistence type="predicted"/>
<dbReference type="Proteomes" id="UP000263377">
    <property type="component" value="Unassembled WGS sequence"/>
</dbReference>
<dbReference type="Gene3D" id="3.10.450.50">
    <property type="match status" value="1"/>
</dbReference>
<organism evidence="3 4">
    <name type="scientific">Kitasatospora xanthocidica</name>
    <dbReference type="NCBI Taxonomy" id="83382"/>
    <lineage>
        <taxon>Bacteria</taxon>
        <taxon>Bacillati</taxon>
        <taxon>Actinomycetota</taxon>
        <taxon>Actinomycetes</taxon>
        <taxon>Kitasatosporales</taxon>
        <taxon>Streptomycetaceae</taxon>
        <taxon>Kitasatospora</taxon>
    </lineage>
</organism>
<dbReference type="InterPro" id="IPR032710">
    <property type="entry name" value="NTF2-like_dom_sf"/>
</dbReference>
<feature type="compositionally biased region" description="Low complexity" evidence="1">
    <location>
        <begin position="1"/>
        <end position="10"/>
    </location>
</feature>
<gene>
    <name evidence="3" type="ORF">DR950_06260</name>
</gene>
<name>A0A372ZNI8_9ACTN</name>
<evidence type="ECO:0000259" key="2">
    <source>
        <dbReference type="Pfam" id="PF12680"/>
    </source>
</evidence>
<reference evidence="3 4" key="1">
    <citation type="submission" date="2018-08" db="EMBL/GenBank/DDBJ databases">
        <title>Diversity &amp; Physiological Properties of Lignin-Decomposing Actinobacteria from Soil.</title>
        <authorList>
            <person name="Roh S.G."/>
            <person name="Kim S.B."/>
        </authorList>
    </citation>
    <scope>NUCLEOTIDE SEQUENCE [LARGE SCALE GENOMIC DNA]</scope>
    <source>
        <strain evidence="3 4">MMS17-GH009</strain>
    </source>
</reference>
<dbReference type="AlphaFoldDB" id="A0A372ZNI8"/>
<evidence type="ECO:0000313" key="3">
    <source>
        <dbReference type="EMBL" id="RGD57448.1"/>
    </source>
</evidence>
<dbReference type="RefSeq" id="WP_117486227.1">
    <property type="nucleotide sequence ID" value="NZ_QVIG01000001.1"/>
</dbReference>
<dbReference type="Pfam" id="PF12680">
    <property type="entry name" value="SnoaL_2"/>
    <property type="match status" value="1"/>
</dbReference>
<evidence type="ECO:0000313" key="4">
    <source>
        <dbReference type="Proteomes" id="UP000263377"/>
    </source>
</evidence>
<dbReference type="EMBL" id="QVIG01000001">
    <property type="protein sequence ID" value="RGD57448.1"/>
    <property type="molecule type" value="Genomic_DNA"/>
</dbReference>
<keyword evidence="4" id="KW-1185">Reference proteome</keyword>
<protein>
    <submittedName>
        <fullName evidence="3">Nuclear transport factor 2 family protein</fullName>
    </submittedName>
</protein>
<sequence>MVHTPSQPDDTPAPPATPEAPTAVAPGESQVRRYYELVDAGDVPALVALFTPDARYHRPGYPPMVGHAELERFYRDQRVIRAGTHTLATVVTTGDEVAVHGLFRGVLHDGGEVELRFADFFRMTPQGRIAARDTFFHVPAV</sequence>
<dbReference type="SUPFAM" id="SSF54427">
    <property type="entry name" value="NTF2-like"/>
    <property type="match status" value="1"/>
</dbReference>
<feature type="domain" description="SnoaL-like" evidence="2">
    <location>
        <begin position="31"/>
        <end position="130"/>
    </location>
</feature>
<evidence type="ECO:0000256" key="1">
    <source>
        <dbReference type="SAM" id="MobiDB-lite"/>
    </source>
</evidence>
<feature type="region of interest" description="Disordered" evidence="1">
    <location>
        <begin position="1"/>
        <end position="28"/>
    </location>
</feature>